<dbReference type="OrthoDB" id="350564at2157"/>
<keyword evidence="3" id="KW-1185">Reference proteome</keyword>
<dbReference type="EMBL" id="FOZS01000001">
    <property type="protein sequence ID" value="SFS43608.1"/>
    <property type="molecule type" value="Genomic_DNA"/>
</dbReference>
<proteinExistence type="predicted"/>
<protein>
    <submittedName>
        <fullName evidence="2">Uncharacterized protein</fullName>
    </submittedName>
</protein>
<keyword evidence="1" id="KW-0472">Membrane</keyword>
<accession>A0A1I6PU74</accession>
<gene>
    <name evidence="2" type="ORF">SAMN04488556_0780</name>
</gene>
<organism evidence="2 3">
    <name type="scientific">Halostagnicola kamekurae</name>
    <dbReference type="NCBI Taxonomy" id="619731"/>
    <lineage>
        <taxon>Archaea</taxon>
        <taxon>Methanobacteriati</taxon>
        <taxon>Methanobacteriota</taxon>
        <taxon>Stenosarchaea group</taxon>
        <taxon>Halobacteria</taxon>
        <taxon>Halobacteriales</taxon>
        <taxon>Natrialbaceae</taxon>
        <taxon>Halostagnicola</taxon>
    </lineage>
</organism>
<evidence type="ECO:0000256" key="1">
    <source>
        <dbReference type="SAM" id="Phobius"/>
    </source>
</evidence>
<dbReference type="AlphaFoldDB" id="A0A1I6PU74"/>
<keyword evidence="1" id="KW-1133">Transmembrane helix</keyword>
<feature type="transmembrane region" description="Helical" evidence="1">
    <location>
        <begin position="31"/>
        <end position="49"/>
    </location>
</feature>
<sequence length="84" mass="9262">MDSGTIIGIGTFSIAAVAAVYQLHQEQWPTNRTLGTGIFLVGVAIEFFLEDLMPANATVEFWLEPVAGTVMIIGFLVTWFWQPD</sequence>
<feature type="transmembrane region" description="Helical" evidence="1">
    <location>
        <begin position="6"/>
        <end position="24"/>
    </location>
</feature>
<dbReference type="RefSeq" id="WP_092901785.1">
    <property type="nucleotide sequence ID" value="NZ_FOZS01000001.1"/>
</dbReference>
<dbReference type="Proteomes" id="UP000199199">
    <property type="component" value="Unassembled WGS sequence"/>
</dbReference>
<evidence type="ECO:0000313" key="3">
    <source>
        <dbReference type="Proteomes" id="UP000199199"/>
    </source>
</evidence>
<keyword evidence="1" id="KW-0812">Transmembrane</keyword>
<evidence type="ECO:0000313" key="2">
    <source>
        <dbReference type="EMBL" id="SFS43608.1"/>
    </source>
</evidence>
<reference evidence="3" key="1">
    <citation type="submission" date="2016-10" db="EMBL/GenBank/DDBJ databases">
        <authorList>
            <person name="Varghese N."/>
            <person name="Submissions S."/>
        </authorList>
    </citation>
    <scope>NUCLEOTIDE SEQUENCE [LARGE SCALE GENOMIC DNA]</scope>
    <source>
        <strain evidence="3">DSM 22427</strain>
    </source>
</reference>
<feature type="transmembrane region" description="Helical" evidence="1">
    <location>
        <begin position="61"/>
        <end position="81"/>
    </location>
</feature>
<name>A0A1I6PU74_9EURY</name>